<dbReference type="GeneID" id="108984810"/>
<dbReference type="Proteomes" id="UP000235220">
    <property type="component" value="Chromosome 11"/>
</dbReference>
<gene>
    <name evidence="2" type="primary">LOC108984810</name>
</gene>
<sequence>MYCGEAFEWTPSFVLASKLKVLKADLKIWNKEAFGNVERQKKVIWDELQSLEADGDSEGSLSRKNEVKIELGRVLLREEISWRQKLRVLWLEEGDKCTSFFHKIANSHRRNNAIEILRTGNNLLSSPAEIQEHVVQFFSSLLSETEAWRPKIDGLNFAVVDEFLASWLERPFEELEPCGFFVSSRGLKQGDPLSPFLFDIVMKAVGEQIQVLRAVLLCFQAISELKVNLSKSELVPVGEVHDIHHLAEFPGAFPVVFRLANNKQALVSELMSFSNGVVLWDISFSISAQYLEVEQEISRISESSTPSL</sequence>
<keyword evidence="1" id="KW-1185">Reference proteome</keyword>
<accession>A0A2I4DZ39</accession>
<dbReference type="OrthoDB" id="1935089at2759"/>
<name>A0A2I4DZ39_JUGRE</name>
<dbReference type="RefSeq" id="XP_018812415.1">
    <property type="nucleotide sequence ID" value="XM_018956870.1"/>
</dbReference>
<dbReference type="KEGG" id="jre:108984810"/>
<evidence type="ECO:0000313" key="2">
    <source>
        <dbReference type="RefSeq" id="XP_018812415.1"/>
    </source>
</evidence>
<reference evidence="2" key="1">
    <citation type="submission" date="2025-08" db="UniProtKB">
        <authorList>
            <consortium name="RefSeq"/>
        </authorList>
    </citation>
    <scope>IDENTIFICATION</scope>
    <source>
        <tissue evidence="2">Leaves</tissue>
    </source>
</reference>
<protein>
    <submittedName>
        <fullName evidence="2">Uncharacterized protein LOC108984810</fullName>
    </submittedName>
</protein>
<dbReference type="AlphaFoldDB" id="A0A2I4DZ39"/>
<evidence type="ECO:0000313" key="1">
    <source>
        <dbReference type="Proteomes" id="UP000235220"/>
    </source>
</evidence>
<dbReference type="Gramene" id="Jr11_23710_p1">
    <property type="protein sequence ID" value="cds.Jr11_23710_p1"/>
    <property type="gene ID" value="Jr11_23710"/>
</dbReference>
<proteinExistence type="predicted"/>
<organism evidence="1 2">
    <name type="scientific">Juglans regia</name>
    <name type="common">English walnut</name>
    <dbReference type="NCBI Taxonomy" id="51240"/>
    <lineage>
        <taxon>Eukaryota</taxon>
        <taxon>Viridiplantae</taxon>
        <taxon>Streptophyta</taxon>
        <taxon>Embryophyta</taxon>
        <taxon>Tracheophyta</taxon>
        <taxon>Spermatophyta</taxon>
        <taxon>Magnoliopsida</taxon>
        <taxon>eudicotyledons</taxon>
        <taxon>Gunneridae</taxon>
        <taxon>Pentapetalae</taxon>
        <taxon>rosids</taxon>
        <taxon>fabids</taxon>
        <taxon>Fagales</taxon>
        <taxon>Juglandaceae</taxon>
        <taxon>Juglans</taxon>
    </lineage>
</organism>